<dbReference type="Gene3D" id="3.30.1370.210">
    <property type="match status" value="2"/>
</dbReference>
<feature type="zinc finger region" description="C3H1-type" evidence="5">
    <location>
        <begin position="10"/>
        <end position="37"/>
    </location>
</feature>
<dbReference type="RefSeq" id="XP_065669623.1">
    <property type="nucleotide sequence ID" value="XM_065813551.1"/>
</dbReference>
<keyword evidence="8" id="KW-1185">Reference proteome</keyword>
<dbReference type="Pfam" id="PF00642">
    <property type="entry name" value="zf-CCCH"/>
    <property type="match status" value="1"/>
</dbReference>
<evidence type="ECO:0000256" key="4">
    <source>
        <dbReference type="ARBA" id="ARBA00022833"/>
    </source>
</evidence>
<dbReference type="RefSeq" id="XP_065669624.1">
    <property type="nucleotide sequence ID" value="XM_065813552.1"/>
</dbReference>
<dbReference type="InterPro" id="IPR036855">
    <property type="entry name" value="Znf_CCCH_sf"/>
</dbReference>
<evidence type="ECO:0000256" key="1">
    <source>
        <dbReference type="ARBA" id="ARBA00022723"/>
    </source>
</evidence>
<dbReference type="SMART" id="SM00356">
    <property type="entry name" value="ZnF_C3H1"/>
    <property type="match status" value="3"/>
</dbReference>
<dbReference type="PROSITE" id="PS50103">
    <property type="entry name" value="ZF_C3H1"/>
    <property type="match status" value="3"/>
</dbReference>
<keyword evidence="2" id="KW-0677">Repeat</keyword>
<gene>
    <name evidence="9 10" type="primary">LOC100201544</name>
</gene>
<feature type="domain" description="C3H1-type" evidence="7">
    <location>
        <begin position="10"/>
        <end position="37"/>
    </location>
</feature>
<keyword evidence="1 5" id="KW-0479">Metal-binding</keyword>
<dbReference type="Proteomes" id="UP001652625">
    <property type="component" value="Chromosome 12"/>
</dbReference>
<evidence type="ECO:0000313" key="10">
    <source>
        <dbReference type="RefSeq" id="XP_065669624.1"/>
    </source>
</evidence>
<name>A0ABM4D5Q5_HYDVU</name>
<dbReference type="PANTHER" id="PTHR12675:SF6">
    <property type="entry name" value="ZINC FINGER CCCH DOMAIN-CONTAINING PROTEIN 10"/>
    <property type="match status" value="1"/>
</dbReference>
<evidence type="ECO:0000256" key="2">
    <source>
        <dbReference type="ARBA" id="ARBA00022737"/>
    </source>
</evidence>
<dbReference type="PANTHER" id="PTHR12675">
    <property type="entry name" value="MUSCLEBLIND-LIKE PROTEIN"/>
    <property type="match status" value="1"/>
</dbReference>
<evidence type="ECO:0000256" key="6">
    <source>
        <dbReference type="SAM" id="Coils"/>
    </source>
</evidence>
<reference evidence="9 10" key="1">
    <citation type="submission" date="2025-05" db="UniProtKB">
        <authorList>
            <consortium name="RefSeq"/>
        </authorList>
    </citation>
    <scope>IDENTIFICATION</scope>
</reference>
<evidence type="ECO:0000256" key="5">
    <source>
        <dbReference type="PROSITE-ProRule" id="PRU00723"/>
    </source>
</evidence>
<dbReference type="SUPFAM" id="SSF90229">
    <property type="entry name" value="CCCH zinc finger"/>
    <property type="match status" value="1"/>
</dbReference>
<keyword evidence="4 5" id="KW-0862">Zinc</keyword>
<feature type="domain" description="C3H1-type" evidence="7">
    <location>
        <begin position="113"/>
        <end position="140"/>
    </location>
</feature>
<evidence type="ECO:0000259" key="7">
    <source>
        <dbReference type="PROSITE" id="PS50103"/>
    </source>
</evidence>
<proteinExistence type="predicted"/>
<sequence length="258" mass="29208">MSSNASNEDKQNKGTCRDYERGVCNRGNRCKFFHPEGVSQPDQKLPICKDFQNKGCDRMKCKFLHITQEEEADYNNTGILPAHGGRSDKVRALMGPLGGVGLGGTKFQGGMVPVGGDVCKDFLNKICQRGNRCRFRHISEREYQLEQQLEAVSYGSAMGATMYGKRRRDDFSDMGVMGDSRRLIDENELLRRKITDLQRQVVDLRQMNDTLYDQNTRYRNQLRGITTTQPTSDPYLNKAYSASSMSVATASYDGYTKF</sequence>
<feature type="zinc finger region" description="C3H1-type" evidence="5">
    <location>
        <begin position="42"/>
        <end position="68"/>
    </location>
</feature>
<accession>A0ABM4D5Q5</accession>
<feature type="domain" description="C3H1-type" evidence="7">
    <location>
        <begin position="42"/>
        <end position="68"/>
    </location>
</feature>
<evidence type="ECO:0000256" key="3">
    <source>
        <dbReference type="ARBA" id="ARBA00022771"/>
    </source>
</evidence>
<keyword evidence="3 5" id="KW-0863">Zinc-finger</keyword>
<keyword evidence="6" id="KW-0175">Coiled coil</keyword>
<dbReference type="InterPro" id="IPR000571">
    <property type="entry name" value="Znf_CCCH"/>
</dbReference>
<organism evidence="8 9">
    <name type="scientific">Hydra vulgaris</name>
    <name type="common">Hydra</name>
    <name type="synonym">Hydra attenuata</name>
    <dbReference type="NCBI Taxonomy" id="6087"/>
    <lineage>
        <taxon>Eukaryota</taxon>
        <taxon>Metazoa</taxon>
        <taxon>Cnidaria</taxon>
        <taxon>Hydrozoa</taxon>
        <taxon>Hydroidolina</taxon>
        <taxon>Anthoathecata</taxon>
        <taxon>Aplanulata</taxon>
        <taxon>Hydridae</taxon>
        <taxon>Hydra</taxon>
    </lineage>
</organism>
<feature type="coiled-coil region" evidence="6">
    <location>
        <begin position="180"/>
        <end position="214"/>
    </location>
</feature>
<evidence type="ECO:0000313" key="9">
    <source>
        <dbReference type="RefSeq" id="XP_065669623.1"/>
    </source>
</evidence>
<evidence type="ECO:0000313" key="8">
    <source>
        <dbReference type="Proteomes" id="UP001652625"/>
    </source>
</evidence>
<protein>
    <submittedName>
        <fullName evidence="9 10">Zinc finger CCCH domain-containing protein 10</fullName>
    </submittedName>
</protein>
<dbReference type="GeneID" id="100201544"/>
<feature type="zinc finger region" description="C3H1-type" evidence="5">
    <location>
        <begin position="113"/>
        <end position="140"/>
    </location>
</feature>